<dbReference type="GO" id="GO:0046983">
    <property type="term" value="F:protein dimerization activity"/>
    <property type="evidence" value="ECO:0007669"/>
    <property type="project" value="InterPro"/>
</dbReference>
<evidence type="ECO:0000256" key="5">
    <source>
        <dbReference type="SAM" id="MobiDB-lite"/>
    </source>
</evidence>
<dbReference type="InterPro" id="IPR045084">
    <property type="entry name" value="AIB/MYC-like"/>
</dbReference>
<dbReference type="Gene3D" id="4.10.280.10">
    <property type="entry name" value="Helix-loop-helix DNA-binding domain"/>
    <property type="match status" value="1"/>
</dbReference>
<evidence type="ECO:0000313" key="7">
    <source>
        <dbReference type="EMBL" id="JAG94712.1"/>
    </source>
</evidence>
<evidence type="ECO:0000256" key="3">
    <source>
        <dbReference type="ARBA" id="ARBA00023163"/>
    </source>
</evidence>
<dbReference type="InterPro" id="IPR011598">
    <property type="entry name" value="bHLH_dom"/>
</dbReference>
<sequence length="805" mass="86735">MGNEGMAMAGMKQFWGDEGAFGVEAFMAASAVQAEFPWAAGGGSSLFSQETLQQRLQMLIEGARESWTYAIFWQCSYDAAGAGPGGGALFSWGDGYFKGVPEGSAAASRSQESTNGRSRESTARSQESAAPQELRKKVLRELHALIGGSDPGGAADISVDEDVTDAEWFYLVSMTHSFAACEGVPGQAFSSGAPVWVSGAHRLEACPCSRAKQAAQFGIQTMVCIPTPNGVVELGSVLLLPENCTLVQQAKNSFTFSSSSTPSFGFWEDNASNNNTNSSTNTNSMPTGFCSNNSSFWVPGSPFFSGQAQELPLADLGFFGSEETRHPIANPTPSPTPQPTTNPLLTVEKPSPALEIPNSAAFAAKKQTLLHETQNPAVPFSSHKPVVLDELSQLPKLPLLEVSQPFKVSAFDKSNALHYSAAQKPPQNQNSFPYSIPAHKPVVEDNRNFIPYLTGVKAPILGENQNHGSLSFSNQGTLQVSTLHQNGNFSGNCNANASPFSAQKTMESKSFITKEEELDNSKPLLHFSNASTNDLANGGSGSLMEEKMKKPLDEKHNSLPSISSGGIFGGIRSGAESDHSDVEAASFKEVEEAVIEKKPRKRGRKPANGREEPLNHVEAERQRREKLNQRFYALRAVVPNVSKMDKASLLGDAVTYINDLRSKVQELETERKELESQVETTKKELLSSHPGFSGAGFGFMKDPSGSSRVPDSKGPGTKKAPGLELDVRVLGGEAMIRTQSAKKNHPAARLMTSLQELELEVHHASVSTVNELMLQNVIVRLPNNLYTEEQLSVILSKKLSDPGFC</sequence>
<dbReference type="GO" id="GO:0003700">
    <property type="term" value="F:DNA-binding transcription factor activity"/>
    <property type="evidence" value="ECO:0007669"/>
    <property type="project" value="InterPro"/>
</dbReference>
<feature type="region of interest" description="Disordered" evidence="5">
    <location>
        <begin position="103"/>
        <end position="132"/>
    </location>
</feature>
<keyword evidence="3" id="KW-0804">Transcription</keyword>
<dbReference type="PROSITE" id="PS50888">
    <property type="entry name" value="BHLH"/>
    <property type="match status" value="1"/>
</dbReference>
<organism evidence="7">
    <name type="scientific">Araucaria cunninghamii</name>
    <name type="common">Hoop pine</name>
    <name type="synonym">Moreton Bay pine</name>
    <dbReference type="NCBI Taxonomy" id="56994"/>
    <lineage>
        <taxon>Eukaryota</taxon>
        <taxon>Viridiplantae</taxon>
        <taxon>Streptophyta</taxon>
        <taxon>Embryophyta</taxon>
        <taxon>Tracheophyta</taxon>
        <taxon>Spermatophyta</taxon>
        <taxon>Pinopsida</taxon>
        <taxon>Pinidae</taxon>
        <taxon>Conifers II</taxon>
        <taxon>Araucariales</taxon>
        <taxon>Araucariaceae</taxon>
        <taxon>Araucaria</taxon>
    </lineage>
</organism>
<feature type="compositionally biased region" description="Basic residues" evidence="5">
    <location>
        <begin position="598"/>
        <end position="607"/>
    </location>
</feature>
<dbReference type="InterPro" id="IPR036638">
    <property type="entry name" value="HLH_DNA-bd_sf"/>
</dbReference>
<dbReference type="GO" id="GO:0005634">
    <property type="term" value="C:nucleus"/>
    <property type="evidence" value="ECO:0007669"/>
    <property type="project" value="UniProtKB-SubCell"/>
</dbReference>
<dbReference type="Pfam" id="PF14215">
    <property type="entry name" value="bHLH-MYC_N"/>
    <property type="match status" value="1"/>
</dbReference>
<evidence type="ECO:0000256" key="4">
    <source>
        <dbReference type="ARBA" id="ARBA00023242"/>
    </source>
</evidence>
<feature type="region of interest" description="Disordered" evidence="5">
    <location>
        <begin position="596"/>
        <end position="615"/>
    </location>
</feature>
<keyword evidence="4" id="KW-0539">Nucleus</keyword>
<dbReference type="PANTHER" id="PTHR11514">
    <property type="entry name" value="MYC"/>
    <property type="match status" value="1"/>
</dbReference>
<protein>
    <recommendedName>
        <fullName evidence="6">BHLH domain-containing protein</fullName>
    </recommendedName>
</protein>
<proteinExistence type="predicted"/>
<dbReference type="SUPFAM" id="SSF47459">
    <property type="entry name" value="HLH, helix-loop-helix DNA-binding domain"/>
    <property type="match status" value="1"/>
</dbReference>
<reference evidence="7" key="1">
    <citation type="submission" date="2015-03" db="EMBL/GenBank/DDBJ databases">
        <title>A transcriptome of Araucaria cunninghamii, an australian fine timber species.</title>
        <authorList>
            <person name="Jing Yi C.J.Y."/>
            <person name="Yin San L.Y.S."/>
            <person name="Abdul Karim S.S."/>
            <person name="Wan Azmi N.N."/>
            <person name="Hercus R.R."/>
            <person name="Croft L.L."/>
        </authorList>
    </citation>
    <scope>NUCLEOTIDE SEQUENCE</scope>
    <source>
        <strain evidence="7">MI0301</strain>
        <tissue evidence="7">Leaf</tissue>
    </source>
</reference>
<dbReference type="PANTHER" id="PTHR11514:SF43">
    <property type="entry name" value="TRANSCRIPTION FACTOR MYC2"/>
    <property type="match status" value="1"/>
</dbReference>
<dbReference type="AlphaFoldDB" id="A0A0D6QSZ3"/>
<dbReference type="Pfam" id="PF00010">
    <property type="entry name" value="HLH"/>
    <property type="match status" value="1"/>
</dbReference>
<dbReference type="GO" id="GO:0000976">
    <property type="term" value="F:transcription cis-regulatory region binding"/>
    <property type="evidence" value="ECO:0007669"/>
    <property type="project" value="TreeGrafter"/>
</dbReference>
<evidence type="ECO:0000259" key="6">
    <source>
        <dbReference type="PROSITE" id="PS50888"/>
    </source>
</evidence>
<keyword evidence="2" id="KW-0805">Transcription regulation</keyword>
<feature type="domain" description="BHLH" evidence="6">
    <location>
        <begin position="611"/>
        <end position="660"/>
    </location>
</feature>
<evidence type="ECO:0000256" key="1">
    <source>
        <dbReference type="ARBA" id="ARBA00004123"/>
    </source>
</evidence>
<feature type="region of interest" description="Disordered" evidence="5">
    <location>
        <begin position="681"/>
        <end position="722"/>
    </location>
</feature>
<dbReference type="CDD" id="cd11449">
    <property type="entry name" value="bHLH_AtAIB_like"/>
    <property type="match status" value="1"/>
</dbReference>
<name>A0A0D6QSZ3_ARACU</name>
<evidence type="ECO:0000256" key="2">
    <source>
        <dbReference type="ARBA" id="ARBA00023015"/>
    </source>
</evidence>
<comment type="subcellular location">
    <subcellularLocation>
        <location evidence="1">Nucleus</location>
    </subcellularLocation>
</comment>
<dbReference type="EMBL" id="GCKF01042668">
    <property type="protein sequence ID" value="JAG94712.1"/>
    <property type="molecule type" value="Transcribed_RNA"/>
</dbReference>
<feature type="compositionally biased region" description="Polar residues" evidence="5">
    <location>
        <begin position="107"/>
        <end position="116"/>
    </location>
</feature>
<dbReference type="InterPro" id="IPR025610">
    <property type="entry name" value="MYC/MYB_N"/>
</dbReference>
<dbReference type="SMART" id="SM00353">
    <property type="entry name" value="HLH"/>
    <property type="match status" value="1"/>
</dbReference>
<dbReference type="FunFam" id="4.10.280.10:FF:000078">
    <property type="entry name" value="Transcription factor bHLH13"/>
    <property type="match status" value="1"/>
</dbReference>
<accession>A0A0D6QSZ3</accession>